<keyword evidence="3" id="KW-1185">Reference proteome</keyword>
<dbReference type="Proteomes" id="UP001153076">
    <property type="component" value="Unassembled WGS sequence"/>
</dbReference>
<feature type="region of interest" description="Disordered" evidence="1">
    <location>
        <begin position="1"/>
        <end position="21"/>
    </location>
</feature>
<accession>A0A9Q1K9T3</accession>
<reference evidence="2" key="1">
    <citation type="submission" date="2022-04" db="EMBL/GenBank/DDBJ databases">
        <title>Carnegiea gigantea Genome sequencing and assembly v2.</title>
        <authorList>
            <person name="Copetti D."/>
            <person name="Sanderson M.J."/>
            <person name="Burquez A."/>
            <person name="Wojciechowski M.F."/>
        </authorList>
    </citation>
    <scope>NUCLEOTIDE SEQUENCE</scope>
    <source>
        <strain evidence="2">SGP5-SGP5p</strain>
        <tissue evidence="2">Aerial part</tissue>
    </source>
</reference>
<protein>
    <submittedName>
        <fullName evidence="2">Uncharacterized protein</fullName>
    </submittedName>
</protein>
<organism evidence="2 3">
    <name type="scientific">Carnegiea gigantea</name>
    <dbReference type="NCBI Taxonomy" id="171969"/>
    <lineage>
        <taxon>Eukaryota</taxon>
        <taxon>Viridiplantae</taxon>
        <taxon>Streptophyta</taxon>
        <taxon>Embryophyta</taxon>
        <taxon>Tracheophyta</taxon>
        <taxon>Spermatophyta</taxon>
        <taxon>Magnoliopsida</taxon>
        <taxon>eudicotyledons</taxon>
        <taxon>Gunneridae</taxon>
        <taxon>Pentapetalae</taxon>
        <taxon>Caryophyllales</taxon>
        <taxon>Cactineae</taxon>
        <taxon>Cactaceae</taxon>
        <taxon>Cactoideae</taxon>
        <taxon>Echinocereeae</taxon>
        <taxon>Carnegiea</taxon>
    </lineage>
</organism>
<comment type="caution">
    <text evidence="2">The sequence shown here is derived from an EMBL/GenBank/DDBJ whole genome shotgun (WGS) entry which is preliminary data.</text>
</comment>
<sequence>MTDFSIAEGRPSDSRVPHLRRGRCHGLSEGGACEKNNLVSKIQRSRERGMNKVIDCTCLACWVTRRCLFSSRRRSTSPATWWSPQSRRPSTLPSLALYKAKGKSAPNTKVISIGTTNTFGKIFKDQRAGRGEKEIIRKKLQLRQLIQKLSVARLALPPLGALHGLNCLSHKLGDGPRPVALTYVKLESGTSSQLDSRRTKRKSYFQCFTFDFFSMAIMKPDLLLKQHHPRSSVSKEPSGYSQVAMKEQTLCHDVGTTCAGASSYLFRISSIIG</sequence>
<dbReference type="AlphaFoldDB" id="A0A9Q1K9T3"/>
<gene>
    <name evidence="2" type="ORF">Cgig2_018874</name>
</gene>
<name>A0A9Q1K9T3_9CARY</name>
<dbReference type="EMBL" id="JAKOGI010000235">
    <property type="protein sequence ID" value="KAJ8438963.1"/>
    <property type="molecule type" value="Genomic_DNA"/>
</dbReference>
<evidence type="ECO:0000256" key="1">
    <source>
        <dbReference type="SAM" id="MobiDB-lite"/>
    </source>
</evidence>
<evidence type="ECO:0000313" key="2">
    <source>
        <dbReference type="EMBL" id="KAJ8438963.1"/>
    </source>
</evidence>
<evidence type="ECO:0000313" key="3">
    <source>
        <dbReference type="Proteomes" id="UP001153076"/>
    </source>
</evidence>
<proteinExistence type="predicted"/>